<gene>
    <name evidence="1" type="ORF">B1A_04947</name>
</gene>
<protein>
    <recommendedName>
        <fullName evidence="2">Transposase</fullName>
    </recommendedName>
</protein>
<dbReference type="AlphaFoldDB" id="T1BUA6"/>
<reference evidence="1" key="1">
    <citation type="submission" date="2013-08" db="EMBL/GenBank/DDBJ databases">
        <authorList>
            <person name="Mendez C."/>
            <person name="Richter M."/>
            <person name="Ferrer M."/>
            <person name="Sanchez J."/>
        </authorList>
    </citation>
    <scope>NUCLEOTIDE SEQUENCE</scope>
</reference>
<evidence type="ECO:0000313" key="1">
    <source>
        <dbReference type="EMBL" id="EQD73447.1"/>
    </source>
</evidence>
<comment type="caution">
    <text evidence="1">The sequence shown here is derived from an EMBL/GenBank/DDBJ whole genome shotgun (WGS) entry which is preliminary data.</text>
</comment>
<feature type="non-terminal residue" evidence="1">
    <location>
        <position position="50"/>
    </location>
</feature>
<sequence>MARHSGSSVVRRKYEFIKSNQKEHRIQMMCRLLGVAPSGYYAWLNNPVSD</sequence>
<name>T1BUA6_9ZZZZ</name>
<reference evidence="1" key="2">
    <citation type="journal article" date="2014" name="ISME J.">
        <title>Microbial stratification in low pH oxic and suboxic macroscopic growths along an acid mine drainage.</title>
        <authorList>
            <person name="Mendez-Garcia C."/>
            <person name="Mesa V."/>
            <person name="Sprenger R.R."/>
            <person name="Richter M."/>
            <person name="Diez M.S."/>
            <person name="Solano J."/>
            <person name="Bargiela R."/>
            <person name="Golyshina O.V."/>
            <person name="Manteca A."/>
            <person name="Ramos J.L."/>
            <person name="Gallego J.R."/>
            <person name="Llorente I."/>
            <person name="Martins Dos Santos V.A."/>
            <person name="Jensen O.N."/>
            <person name="Pelaez A.I."/>
            <person name="Sanchez J."/>
            <person name="Ferrer M."/>
        </authorList>
    </citation>
    <scope>NUCLEOTIDE SEQUENCE</scope>
</reference>
<accession>T1BUA6</accession>
<evidence type="ECO:0008006" key="2">
    <source>
        <dbReference type="Google" id="ProtNLM"/>
    </source>
</evidence>
<proteinExistence type="predicted"/>
<organism evidence="1">
    <name type="scientific">mine drainage metagenome</name>
    <dbReference type="NCBI Taxonomy" id="410659"/>
    <lineage>
        <taxon>unclassified sequences</taxon>
        <taxon>metagenomes</taxon>
        <taxon>ecological metagenomes</taxon>
    </lineage>
</organism>
<dbReference type="EMBL" id="AUZX01003605">
    <property type="protein sequence ID" value="EQD73447.1"/>
    <property type="molecule type" value="Genomic_DNA"/>
</dbReference>